<dbReference type="InterPro" id="IPR029470">
    <property type="entry name" value="PDDEXK_4"/>
</dbReference>
<accession>A0A6N8ILD6</accession>
<organism evidence="1 2">
    <name type="scientific">Gordonibacter urolithinfaciens</name>
    <dbReference type="NCBI Taxonomy" id="1335613"/>
    <lineage>
        <taxon>Bacteria</taxon>
        <taxon>Bacillati</taxon>
        <taxon>Actinomycetota</taxon>
        <taxon>Coriobacteriia</taxon>
        <taxon>Eggerthellales</taxon>
        <taxon>Eggerthellaceae</taxon>
        <taxon>Gordonibacter</taxon>
    </lineage>
</organism>
<gene>
    <name evidence="1" type="ORF">GO738_12780</name>
</gene>
<keyword evidence="2" id="KW-1185">Reference proteome</keyword>
<dbReference type="Pfam" id="PF14281">
    <property type="entry name" value="PDDEXK_4"/>
    <property type="match status" value="1"/>
</dbReference>
<dbReference type="Proteomes" id="UP000468327">
    <property type="component" value="Unassembled WGS sequence"/>
</dbReference>
<reference evidence="1 2" key="1">
    <citation type="submission" date="2019-11" db="EMBL/GenBank/DDBJ databases">
        <title>Whole genome shotgun sequencing (WGS) data from Adlercreutzia equolifaciens ResAG-91, Eggerthella lenta MRI-F36, MRI-F37, MRI-F40, ResAG-49, ResAG-88, ResAG-121, ResAG-145, and Gordonibacter sp. ResAG-5, ResAG-26, ResAG-43, ResAG-50, ResAG-59.</title>
        <authorList>
            <person name="Stoll D.A."/>
            <person name="Danylec N."/>
            <person name="Franz C.M.A.P."/>
            <person name="Huch M."/>
        </authorList>
    </citation>
    <scope>NUCLEOTIDE SEQUENCE [LARGE SCALE GENOMIC DNA]</scope>
    <source>
        <strain evidence="1 2">ResAG-59</strain>
    </source>
</reference>
<dbReference type="EMBL" id="WPOC01000026">
    <property type="protein sequence ID" value="MVN16200.1"/>
    <property type="molecule type" value="Genomic_DNA"/>
</dbReference>
<name>A0A6N8ILD6_9ACTN</name>
<sequence>MTKERDNRSNKQCLDDLISAIEGLEQELEALRADGEALNVFEVLGITNTEIRHSNVIAWLMRPNGNHGLGGCVLAALIDRAGGIAPEDMSDFRILRESDNIDILATSTANSMTLAIENKIWSGEHDDQLARYREIIERRYPGWEHLYLFLSPFGTPPEGEEDGEIWAPIDYRAILGIVEDAMGGCEVSDKAQMLIGDYIDSVRRHIVGDESLQERCVEIYLEHKRAIDLIMKNLPDTTKTVHQYVRDWAHRKPGIEVVDSCSRGKQYVRFRTKSLEEHFPPVDGSDNWGQQHYWFYELISKPSKDGVGCDLSLQLCFHLPKNAPLSQERVEASHAYADAFSGDGSGTFHGVWTGYWSYVAYFAPGDFDYDSISEACEEAWSGFLEREAKATSAMFGI</sequence>
<evidence type="ECO:0000313" key="2">
    <source>
        <dbReference type="Proteomes" id="UP000468327"/>
    </source>
</evidence>
<dbReference type="RefSeq" id="WP_092198808.1">
    <property type="nucleotide sequence ID" value="NZ_DBEZYS010000133.1"/>
</dbReference>
<evidence type="ECO:0000313" key="1">
    <source>
        <dbReference type="EMBL" id="MVN16200.1"/>
    </source>
</evidence>
<evidence type="ECO:0008006" key="3">
    <source>
        <dbReference type="Google" id="ProtNLM"/>
    </source>
</evidence>
<protein>
    <recommendedName>
        <fullName evidence="3">PD-(D/E)XK nuclease family protein</fullName>
    </recommendedName>
</protein>
<comment type="caution">
    <text evidence="1">The sequence shown here is derived from an EMBL/GenBank/DDBJ whole genome shotgun (WGS) entry which is preliminary data.</text>
</comment>
<proteinExistence type="predicted"/>
<dbReference type="AlphaFoldDB" id="A0A6N8ILD6"/>